<dbReference type="PANTHER" id="PTHR43283">
    <property type="entry name" value="BETA-LACTAMASE-RELATED"/>
    <property type="match status" value="1"/>
</dbReference>
<dbReference type="InterPro" id="IPR001466">
    <property type="entry name" value="Beta-lactam-related"/>
</dbReference>
<evidence type="ECO:0000313" key="2">
    <source>
        <dbReference type="EMBL" id="KPV49610.1"/>
    </source>
</evidence>
<gene>
    <name evidence="2" type="ORF">SE17_31645</name>
</gene>
<dbReference type="AlphaFoldDB" id="A0A0P9CUE1"/>
<accession>A0A0P9CUE1</accession>
<name>A0A0P9CUE1_9CHLR</name>
<dbReference type="SUPFAM" id="SSF56601">
    <property type="entry name" value="beta-lactamase/transpeptidase-like"/>
    <property type="match status" value="1"/>
</dbReference>
<dbReference type="Gene3D" id="3.40.710.10">
    <property type="entry name" value="DD-peptidase/beta-lactamase superfamily"/>
    <property type="match status" value="1"/>
</dbReference>
<dbReference type="Proteomes" id="UP000050509">
    <property type="component" value="Unassembled WGS sequence"/>
</dbReference>
<feature type="domain" description="Beta-lactamase-related" evidence="1">
    <location>
        <begin position="38"/>
        <end position="302"/>
    </location>
</feature>
<evidence type="ECO:0000313" key="3">
    <source>
        <dbReference type="Proteomes" id="UP000050509"/>
    </source>
</evidence>
<sequence>MSFSSRLPRATPESQGVDTAAIARWVRAADAQIHSHHSFLLLRHGHVIAEGSWQPYRADAPHVLFSLSKSFTSSAVGMAVAEGLLSVDDPVTRFFPELLPAEVSANLAAMRVHHLLSMTTGHGFDTTWEMVQAPDGDWARKFLSFPVAREPGSFFLYNTGATYMLSAIVQRVTGQRLIDYLRPRLFAPLGIEGMRWMEDPRGVNTGGWGLSARAEDIACFGQLYLQRGEWRGRQLIDAGWVEEATRKQTYSGEEGNAGASDWGQGYGYQFWRCYHNAYRGDGAFGQYCVVIPEHDVVIAITSGLGDMQEPLTLIWEHLLPAFGPAPLPENPA</sequence>
<dbReference type="Pfam" id="PF00144">
    <property type="entry name" value="Beta-lactamase"/>
    <property type="match status" value="1"/>
</dbReference>
<organism evidence="2 3">
    <name type="scientific">Kouleothrix aurantiaca</name>
    <dbReference type="NCBI Taxonomy" id="186479"/>
    <lineage>
        <taxon>Bacteria</taxon>
        <taxon>Bacillati</taxon>
        <taxon>Chloroflexota</taxon>
        <taxon>Chloroflexia</taxon>
        <taxon>Chloroflexales</taxon>
        <taxon>Roseiflexineae</taxon>
        <taxon>Roseiflexaceae</taxon>
        <taxon>Kouleothrix</taxon>
    </lineage>
</organism>
<comment type="caution">
    <text evidence="2">The sequence shown here is derived from an EMBL/GenBank/DDBJ whole genome shotgun (WGS) entry which is preliminary data.</text>
</comment>
<dbReference type="InterPro" id="IPR050789">
    <property type="entry name" value="Diverse_Enzym_Activities"/>
</dbReference>
<dbReference type="EMBL" id="LJCR01001859">
    <property type="protein sequence ID" value="KPV49610.1"/>
    <property type="molecule type" value="Genomic_DNA"/>
</dbReference>
<feature type="non-terminal residue" evidence="2">
    <location>
        <position position="332"/>
    </location>
</feature>
<proteinExistence type="predicted"/>
<protein>
    <recommendedName>
        <fullName evidence="1">Beta-lactamase-related domain-containing protein</fullName>
    </recommendedName>
</protein>
<keyword evidence="3" id="KW-1185">Reference proteome</keyword>
<dbReference type="InterPro" id="IPR012338">
    <property type="entry name" value="Beta-lactam/transpept-like"/>
</dbReference>
<evidence type="ECO:0000259" key="1">
    <source>
        <dbReference type="Pfam" id="PF00144"/>
    </source>
</evidence>
<dbReference type="PANTHER" id="PTHR43283:SF7">
    <property type="entry name" value="BETA-LACTAMASE-RELATED DOMAIN-CONTAINING PROTEIN"/>
    <property type="match status" value="1"/>
</dbReference>
<reference evidence="2 3" key="1">
    <citation type="submission" date="2015-09" db="EMBL/GenBank/DDBJ databases">
        <title>Draft genome sequence of Kouleothrix aurantiaca JCM 19913.</title>
        <authorList>
            <person name="Hemp J."/>
        </authorList>
    </citation>
    <scope>NUCLEOTIDE SEQUENCE [LARGE SCALE GENOMIC DNA]</scope>
    <source>
        <strain evidence="2 3">COM-B</strain>
    </source>
</reference>